<keyword evidence="12" id="KW-1185">Reference proteome</keyword>
<dbReference type="Pfam" id="PF20663">
    <property type="entry name" value="COG4_N"/>
    <property type="match status" value="1"/>
</dbReference>
<dbReference type="PANTHER" id="PTHR24016">
    <property type="entry name" value="CONSERVED OLIGOMERIC GOLGI COMPLEX SUBUNIT 4"/>
    <property type="match status" value="1"/>
</dbReference>
<keyword evidence="5" id="KW-0653">Protein transport</keyword>
<dbReference type="Pfam" id="PF20662">
    <property type="entry name" value="COG4_C"/>
    <property type="match status" value="1"/>
</dbReference>
<dbReference type="Proteomes" id="UP000722485">
    <property type="component" value="Unassembled WGS sequence"/>
</dbReference>
<organism evidence="11 12">
    <name type="scientific">Cylindrodendrum hubeiense</name>
    <dbReference type="NCBI Taxonomy" id="595255"/>
    <lineage>
        <taxon>Eukaryota</taxon>
        <taxon>Fungi</taxon>
        <taxon>Dikarya</taxon>
        <taxon>Ascomycota</taxon>
        <taxon>Pezizomycotina</taxon>
        <taxon>Sordariomycetes</taxon>
        <taxon>Hypocreomycetidae</taxon>
        <taxon>Hypocreales</taxon>
        <taxon>Nectriaceae</taxon>
        <taxon>Cylindrodendrum</taxon>
    </lineage>
</organism>
<evidence type="ECO:0000256" key="7">
    <source>
        <dbReference type="ARBA" id="ARBA00023136"/>
    </source>
</evidence>
<comment type="subcellular location">
    <subcellularLocation>
        <location evidence="1">Golgi apparatus membrane</location>
        <topology evidence="1">Peripheral membrane protein</topology>
    </subcellularLocation>
</comment>
<evidence type="ECO:0000256" key="6">
    <source>
        <dbReference type="ARBA" id="ARBA00023034"/>
    </source>
</evidence>
<sequence>MALLRSLRVETSPATTTATADLRNASTLDEIRTALSTLHAQETSLNQSLNALLASQADLARQLKQLDSLRAELGQEAIATRSITNDMLSTAASTAGPLRDKVQELDLEKTRVDETLVVVEQVAELKACVHGVVGSMGAPQDWEAAAGYVSRAAKISDHIVRGSFSAAVVPSVEVPDSPWITLEHSKESLCQLFLREFESAASQEDHVKVTKFFKLFPLIGRQTVGLDVYGRYVCQGVAKTARETLKNAPAGKADGFFYTNALIKLLKHVMQIIDQHGTLVERHYGAGNMVKVIERLQMEADVQGGIILDSWSEARGVEKALMDAKSYPFTFLLQSFPPPTRRVTPRVSSPATGAGARDGPNHEDEVVSITEVDSLLSDVSTMLRWWSLYTQFIAEKCKGQKIAEDDASPIPNVVLKSHLSRKVAEKLTTPYHLLMVFFFRRSIEKAFQLNEYPNGLSLTLNKPIDSSPPFIITAIDDITFVLNAIIQKTVSTAEKNLSVAIIATLGQVLSSHFIAVVKQKLRDDFYPKPVVQGGFPPEDKIIAFIALINSLDMASEYLDCIISNNLGFDSDGPHVTSRGSRLHDTFLSMGDSDSVAASLVDLVSSFTSQTTELLNNGVQVLFIQVVKPRLHNVLIQTFRDVNYMEGDDRAEADPTPEKFERGWDQLMRPISRIMSPRSYAVLLDLATRHLAHVLEKRVWGYTGRMSALGAIRIERDFSGIISVVSRGDYSLRDLFSRVSQVLMVVNMEEDEWEELSVLTGHGRPGKGSDGIPMVLTGEERTRARALTTA</sequence>
<evidence type="ECO:0000256" key="8">
    <source>
        <dbReference type="ARBA" id="ARBA00031340"/>
    </source>
</evidence>
<proteinExistence type="inferred from homology"/>
<dbReference type="GO" id="GO:0015031">
    <property type="term" value="P:protein transport"/>
    <property type="evidence" value="ECO:0007669"/>
    <property type="project" value="UniProtKB-KW"/>
</dbReference>
<reference evidence="11" key="1">
    <citation type="submission" date="2020-03" db="EMBL/GenBank/DDBJ databases">
        <title>Draft Genome Sequence of Cylindrodendrum hubeiense.</title>
        <authorList>
            <person name="Buettner E."/>
            <person name="Kellner H."/>
        </authorList>
    </citation>
    <scope>NUCLEOTIDE SEQUENCE</scope>
    <source>
        <strain evidence="11">IHI 201604</strain>
    </source>
</reference>
<dbReference type="AlphaFoldDB" id="A0A9P5HEP0"/>
<dbReference type="Pfam" id="PF08318">
    <property type="entry name" value="COG4_m"/>
    <property type="match status" value="1"/>
</dbReference>
<feature type="compositionally biased region" description="Low complexity" evidence="9">
    <location>
        <begin position="341"/>
        <end position="350"/>
    </location>
</feature>
<dbReference type="PANTHER" id="PTHR24016:SF0">
    <property type="entry name" value="CONSERVED OLIGOMERIC GOLGI COMPLEX SUBUNIT 4"/>
    <property type="match status" value="1"/>
</dbReference>
<dbReference type="SMART" id="SM00762">
    <property type="entry name" value="Cog4"/>
    <property type="match status" value="1"/>
</dbReference>
<evidence type="ECO:0000256" key="1">
    <source>
        <dbReference type="ARBA" id="ARBA00004395"/>
    </source>
</evidence>
<gene>
    <name evidence="11" type="ORF">G7Z17_g2189</name>
</gene>
<keyword evidence="4" id="KW-0813">Transport</keyword>
<evidence type="ECO:0000256" key="2">
    <source>
        <dbReference type="ARBA" id="ARBA00009215"/>
    </source>
</evidence>
<feature type="domain" description="COG4 transport protein middle alpha-helical bundle" evidence="10">
    <location>
        <begin position="182"/>
        <end position="522"/>
    </location>
</feature>
<keyword evidence="7" id="KW-0472">Membrane</keyword>
<feature type="region of interest" description="Disordered" evidence="9">
    <location>
        <begin position="341"/>
        <end position="362"/>
    </location>
</feature>
<protein>
    <recommendedName>
        <fullName evidence="3">Conserved oligomeric Golgi complex subunit 4</fullName>
    </recommendedName>
    <alternativeName>
        <fullName evidence="8">Component of oligomeric Golgi complex 4</fullName>
    </alternativeName>
</protein>
<evidence type="ECO:0000256" key="5">
    <source>
        <dbReference type="ARBA" id="ARBA00022927"/>
    </source>
</evidence>
<evidence type="ECO:0000313" key="12">
    <source>
        <dbReference type="Proteomes" id="UP000722485"/>
    </source>
</evidence>
<dbReference type="Gene3D" id="1.20.58.1970">
    <property type="match status" value="1"/>
</dbReference>
<dbReference type="GO" id="GO:0000139">
    <property type="term" value="C:Golgi membrane"/>
    <property type="evidence" value="ECO:0007669"/>
    <property type="project" value="UniProtKB-SubCell"/>
</dbReference>
<accession>A0A9P5HEP0</accession>
<keyword evidence="6" id="KW-0333">Golgi apparatus</keyword>
<comment type="caution">
    <text evidence="11">The sequence shown here is derived from an EMBL/GenBank/DDBJ whole genome shotgun (WGS) entry which is preliminary data.</text>
</comment>
<evidence type="ECO:0000313" key="11">
    <source>
        <dbReference type="EMBL" id="KAF7555403.1"/>
    </source>
</evidence>
<dbReference type="InterPro" id="IPR013167">
    <property type="entry name" value="COG4_M"/>
</dbReference>
<evidence type="ECO:0000256" key="4">
    <source>
        <dbReference type="ARBA" id="ARBA00022448"/>
    </source>
</evidence>
<name>A0A9P5HEP0_9HYPO</name>
<dbReference type="InterPro" id="IPR048682">
    <property type="entry name" value="COG4"/>
</dbReference>
<evidence type="ECO:0000259" key="10">
    <source>
        <dbReference type="SMART" id="SM00762"/>
    </source>
</evidence>
<dbReference type="InterPro" id="IPR048680">
    <property type="entry name" value="COG4_N"/>
</dbReference>
<evidence type="ECO:0000256" key="3">
    <source>
        <dbReference type="ARBA" id="ARBA00020975"/>
    </source>
</evidence>
<evidence type="ECO:0000256" key="9">
    <source>
        <dbReference type="SAM" id="MobiDB-lite"/>
    </source>
</evidence>
<dbReference type="EMBL" id="JAANBB010000021">
    <property type="protein sequence ID" value="KAF7555403.1"/>
    <property type="molecule type" value="Genomic_DNA"/>
</dbReference>
<dbReference type="OrthoDB" id="47059at2759"/>
<comment type="similarity">
    <text evidence="2">Belongs to the COG4 family.</text>
</comment>
<dbReference type="InterPro" id="IPR048684">
    <property type="entry name" value="COG4_C"/>
</dbReference>